<proteinExistence type="predicted"/>
<sequence>MSGAAVHSSPRLSCARSEQARTAALRHVFVCTGPVLLRLGWIHLMAQADAAAAHVSPHPHVFNCGHSIWRALPTLGLFKLPWRETWSVALPALKTFSAHHCVQYAVEQVAGSKFRVCFGALPTQVAVM</sequence>
<gene>
    <name evidence="1" type="ORF">P3T76_003796</name>
</gene>
<name>A0AAD9LPT7_9STRA</name>
<protein>
    <submittedName>
        <fullName evidence="1">Uncharacterized protein</fullName>
    </submittedName>
</protein>
<evidence type="ECO:0000313" key="1">
    <source>
        <dbReference type="EMBL" id="KAK1945263.1"/>
    </source>
</evidence>
<accession>A0AAD9LPT7</accession>
<keyword evidence="2" id="KW-1185">Reference proteome</keyword>
<dbReference type="EMBL" id="JASMQC010000005">
    <property type="protein sequence ID" value="KAK1945263.1"/>
    <property type="molecule type" value="Genomic_DNA"/>
</dbReference>
<evidence type="ECO:0000313" key="2">
    <source>
        <dbReference type="Proteomes" id="UP001259832"/>
    </source>
</evidence>
<comment type="caution">
    <text evidence="1">The sequence shown here is derived from an EMBL/GenBank/DDBJ whole genome shotgun (WGS) entry which is preliminary data.</text>
</comment>
<dbReference type="Proteomes" id="UP001259832">
    <property type="component" value="Unassembled WGS sequence"/>
</dbReference>
<reference evidence="1" key="1">
    <citation type="submission" date="2023-08" db="EMBL/GenBank/DDBJ databases">
        <title>Reference Genome Resource for the Citrus Pathogen Phytophthora citrophthora.</title>
        <authorList>
            <person name="Moller H."/>
            <person name="Coetzee B."/>
            <person name="Rose L.J."/>
            <person name="Van Niekerk J.M."/>
        </authorList>
    </citation>
    <scope>NUCLEOTIDE SEQUENCE</scope>
    <source>
        <strain evidence="1">STE-U-9442</strain>
    </source>
</reference>
<dbReference type="AlphaFoldDB" id="A0AAD9LPT7"/>
<organism evidence="1 2">
    <name type="scientific">Phytophthora citrophthora</name>
    <dbReference type="NCBI Taxonomy" id="4793"/>
    <lineage>
        <taxon>Eukaryota</taxon>
        <taxon>Sar</taxon>
        <taxon>Stramenopiles</taxon>
        <taxon>Oomycota</taxon>
        <taxon>Peronosporomycetes</taxon>
        <taxon>Peronosporales</taxon>
        <taxon>Peronosporaceae</taxon>
        <taxon>Phytophthora</taxon>
    </lineage>
</organism>